<dbReference type="AlphaFoldDB" id="R0KTC6"/>
<evidence type="ECO:0000313" key="5">
    <source>
        <dbReference type="Proteomes" id="UP000016935"/>
    </source>
</evidence>
<dbReference type="InterPro" id="IPR021102">
    <property type="entry name" value="PNGase_A"/>
</dbReference>
<dbReference type="Proteomes" id="UP000016935">
    <property type="component" value="Unassembled WGS sequence"/>
</dbReference>
<dbReference type="Pfam" id="PF25156">
    <property type="entry name" value="PNGase_A_C"/>
    <property type="match status" value="1"/>
</dbReference>
<dbReference type="RefSeq" id="XP_008021072.1">
    <property type="nucleotide sequence ID" value="XM_008022881.1"/>
</dbReference>
<dbReference type="InterPro" id="IPR056948">
    <property type="entry name" value="PNGaseA_N"/>
</dbReference>
<feature type="transmembrane region" description="Helical" evidence="2">
    <location>
        <begin position="40"/>
        <end position="63"/>
    </location>
</feature>
<evidence type="ECO:0000313" key="4">
    <source>
        <dbReference type="EMBL" id="EOA92164.1"/>
    </source>
</evidence>
<dbReference type="GeneID" id="19401613"/>
<protein>
    <recommendedName>
        <fullName evidence="3">Peptide N-acetyl-beta-D-glucosaminyl asparaginase amidase A N-terminal domain-containing protein</fullName>
    </recommendedName>
</protein>
<gene>
    <name evidence="4" type="ORF">SETTUDRAFT_178437</name>
</gene>
<evidence type="ECO:0000256" key="2">
    <source>
        <dbReference type="SAM" id="Phobius"/>
    </source>
</evidence>
<dbReference type="eggNOG" id="ENOG502QSXK">
    <property type="taxonomic scope" value="Eukaryota"/>
</dbReference>
<keyword evidence="2" id="KW-1133">Transmembrane helix</keyword>
<evidence type="ECO:0000256" key="1">
    <source>
        <dbReference type="SAM" id="MobiDB-lite"/>
    </source>
</evidence>
<sequence>MVRDIMCDHSHGNNRDMGWHYGGLIDTNKRKWLGRAAPKLHLIIMSLMLITICQSTPVVLAALTEPPFHTLSLKDDASNGSSLLQCLQVTPPVFSPPSECRQTLMEHTFARSYGQPFVAEYQPPDCAFNRVTINLTVTSAGRQFDRLAVMFLGDVEVFRTSTAEPTKGGIVWSHVKDMSSYLALWKTPQKIIFDLGNLIDDKYTASWNTTLTATFFTAQETIAPAHAVIPVSARKAADNLSSVFVVPQSRAVDTVVLPQNVNKAVFSISACGQGDEEFWWSNVLSSDTAAFGNASTLYGYSPFREVRLLIDGQLAGLAWPFPIIFTGGIVPALWRPVVGIDAFDLVDDEIDITPFIPLLNDGKDHTFEIQVVGIDDDGKGSGKFTTAIGSNWVVTGKVFVWVDSDDQAVTGTGPRSASVADIRVHSTPNHGTDDSLASLDYTTQVTRSLQVESTLHTAGGSTRVAWSQNMTFSTTGTLSNKGNDQIVQLSSTGRQAALTGYSRSFRYPLWVGSSYQAPPNGNVTIDASIRRGKWVEQLGNLAFANDWQTFNYRDLLPSYSGTSNRTFAGTAVRNTQKGTGSYLAVPGSKVAYGSGTTEQHLALSGINSESPATMVPSDCSRSSAPGPPRRAAMSPPYPIYERRVVAANNSVVYDSELYGGDAVHGLSTTFTASSEQVNRAGHSGAREFAQKRIKAVLERGPA</sequence>
<reference evidence="4 5" key="2">
    <citation type="journal article" date="2013" name="PLoS Genet.">
        <title>Comparative genome structure, secondary metabolite, and effector coding capacity across Cochliobolus pathogens.</title>
        <authorList>
            <person name="Condon B.J."/>
            <person name="Leng Y."/>
            <person name="Wu D."/>
            <person name="Bushley K.E."/>
            <person name="Ohm R.A."/>
            <person name="Otillar R."/>
            <person name="Martin J."/>
            <person name="Schackwitz W."/>
            <person name="Grimwood J."/>
            <person name="MohdZainudin N."/>
            <person name="Xue C."/>
            <person name="Wang R."/>
            <person name="Manning V.A."/>
            <person name="Dhillon B."/>
            <person name="Tu Z.J."/>
            <person name="Steffenson B.J."/>
            <person name="Salamov A."/>
            <person name="Sun H."/>
            <person name="Lowry S."/>
            <person name="LaButti K."/>
            <person name="Han J."/>
            <person name="Copeland A."/>
            <person name="Lindquist E."/>
            <person name="Barry K."/>
            <person name="Schmutz J."/>
            <person name="Baker S.E."/>
            <person name="Ciuffetti L.M."/>
            <person name="Grigoriev I.V."/>
            <person name="Zhong S."/>
            <person name="Turgeon B.G."/>
        </authorList>
    </citation>
    <scope>NUCLEOTIDE SEQUENCE [LARGE SCALE GENOMIC DNA]</scope>
    <source>
        <strain evidence="5">28A</strain>
    </source>
</reference>
<keyword evidence="2" id="KW-0812">Transmembrane</keyword>
<keyword evidence="5" id="KW-1185">Reference proteome</keyword>
<keyword evidence="2" id="KW-0472">Membrane</keyword>
<evidence type="ECO:0000259" key="3">
    <source>
        <dbReference type="Pfam" id="PF12222"/>
    </source>
</evidence>
<dbReference type="OrthoDB" id="1612078at2759"/>
<dbReference type="EMBL" id="KB908481">
    <property type="protein sequence ID" value="EOA92164.1"/>
    <property type="molecule type" value="Genomic_DNA"/>
</dbReference>
<dbReference type="HOGENOM" id="CLU_011027_0_1_1"/>
<accession>R0KTC6</accession>
<organism evidence="4 5">
    <name type="scientific">Exserohilum turcicum (strain 28A)</name>
    <name type="common">Northern leaf blight fungus</name>
    <name type="synonym">Setosphaeria turcica</name>
    <dbReference type="NCBI Taxonomy" id="671987"/>
    <lineage>
        <taxon>Eukaryota</taxon>
        <taxon>Fungi</taxon>
        <taxon>Dikarya</taxon>
        <taxon>Ascomycota</taxon>
        <taxon>Pezizomycotina</taxon>
        <taxon>Dothideomycetes</taxon>
        <taxon>Pleosporomycetidae</taxon>
        <taxon>Pleosporales</taxon>
        <taxon>Pleosporineae</taxon>
        <taxon>Pleosporaceae</taxon>
        <taxon>Exserohilum</taxon>
    </lineage>
</organism>
<feature type="domain" description="Peptide N-acetyl-beta-D-glucosaminyl asparaginase amidase A N-terminal" evidence="3">
    <location>
        <begin position="98"/>
        <end position="412"/>
    </location>
</feature>
<reference evidence="4 5" key="1">
    <citation type="journal article" date="2012" name="PLoS Pathog.">
        <title>Diverse lifestyles and strategies of plant pathogenesis encoded in the genomes of eighteen Dothideomycetes fungi.</title>
        <authorList>
            <person name="Ohm R.A."/>
            <person name="Feau N."/>
            <person name="Henrissat B."/>
            <person name="Schoch C.L."/>
            <person name="Horwitz B.A."/>
            <person name="Barry K.W."/>
            <person name="Condon B.J."/>
            <person name="Copeland A.C."/>
            <person name="Dhillon B."/>
            <person name="Glaser F."/>
            <person name="Hesse C.N."/>
            <person name="Kosti I."/>
            <person name="LaButti K."/>
            <person name="Lindquist E.A."/>
            <person name="Lucas S."/>
            <person name="Salamov A.A."/>
            <person name="Bradshaw R.E."/>
            <person name="Ciuffetti L."/>
            <person name="Hamelin R.C."/>
            <person name="Kema G.H.J."/>
            <person name="Lawrence C."/>
            <person name="Scott J.A."/>
            <person name="Spatafora J.W."/>
            <person name="Turgeon B.G."/>
            <person name="de Wit P.J.G.M."/>
            <person name="Zhong S."/>
            <person name="Goodwin S.B."/>
            <person name="Grigoriev I.V."/>
        </authorList>
    </citation>
    <scope>NUCLEOTIDE SEQUENCE [LARGE SCALE GENOMIC DNA]</scope>
    <source>
        <strain evidence="5">28A</strain>
    </source>
</reference>
<name>R0KTC6_EXST2</name>
<dbReference type="PANTHER" id="PTHR31104">
    <property type="entry name" value="PEPTIDE-N4-(N-ACETYL-BETA-GLUCOSAMINYL)ASPARAGINE AMIDASE A PROTEIN"/>
    <property type="match status" value="1"/>
</dbReference>
<proteinExistence type="predicted"/>
<dbReference type="Pfam" id="PF12222">
    <property type="entry name" value="PNGaseA"/>
    <property type="match status" value="1"/>
</dbReference>
<feature type="region of interest" description="Disordered" evidence="1">
    <location>
        <begin position="611"/>
        <end position="634"/>
    </location>
</feature>